<evidence type="ECO:0000256" key="6">
    <source>
        <dbReference type="SAM" id="MobiDB-lite"/>
    </source>
</evidence>
<dbReference type="PIRSF" id="PIRSF006648">
    <property type="entry name" value="DrrB"/>
    <property type="match status" value="1"/>
</dbReference>
<feature type="transmembrane region" description="Helical" evidence="7">
    <location>
        <begin position="204"/>
        <end position="224"/>
    </location>
</feature>
<reference evidence="9 10" key="1">
    <citation type="submission" date="2014-01" db="EMBL/GenBank/DDBJ databases">
        <title>Actinotalea ferrariae CF5-4.</title>
        <authorList>
            <person name="Chen F."/>
            <person name="Li Y."/>
            <person name="Wang G."/>
        </authorList>
    </citation>
    <scope>NUCLEOTIDE SEQUENCE [LARGE SCALE GENOMIC DNA]</scope>
    <source>
        <strain evidence="9 10">CF5-4</strain>
    </source>
</reference>
<evidence type="ECO:0000256" key="2">
    <source>
        <dbReference type="ARBA" id="ARBA00022692"/>
    </source>
</evidence>
<keyword evidence="4 7" id="KW-0472">Membrane</keyword>
<dbReference type="InterPro" id="IPR051784">
    <property type="entry name" value="Nod_factor_ABC_transporter"/>
</dbReference>
<feature type="compositionally biased region" description="Low complexity" evidence="6">
    <location>
        <begin position="15"/>
        <end position="29"/>
    </location>
</feature>
<evidence type="ECO:0000256" key="5">
    <source>
        <dbReference type="ARBA" id="ARBA00023251"/>
    </source>
</evidence>
<feature type="transmembrane region" description="Helical" evidence="7">
    <location>
        <begin position="97"/>
        <end position="120"/>
    </location>
</feature>
<dbReference type="GO" id="GO:0046677">
    <property type="term" value="P:response to antibiotic"/>
    <property type="evidence" value="ECO:0007669"/>
    <property type="project" value="UniProtKB-KW"/>
</dbReference>
<comment type="subcellular location">
    <subcellularLocation>
        <location evidence="1">Membrane</location>
        <topology evidence="1">Multi-pass membrane protein</topology>
    </subcellularLocation>
</comment>
<dbReference type="GO" id="GO:0140359">
    <property type="term" value="F:ABC-type transporter activity"/>
    <property type="evidence" value="ECO:0007669"/>
    <property type="project" value="InterPro"/>
</dbReference>
<evidence type="ECO:0000259" key="8">
    <source>
        <dbReference type="Pfam" id="PF01061"/>
    </source>
</evidence>
<dbReference type="Pfam" id="PF01061">
    <property type="entry name" value="ABC2_membrane"/>
    <property type="match status" value="1"/>
</dbReference>
<name>A0A021VLM3_9CELL</name>
<dbReference type="AlphaFoldDB" id="A0A021VLM3"/>
<keyword evidence="5" id="KW-0046">Antibiotic resistance</keyword>
<dbReference type="InterPro" id="IPR000412">
    <property type="entry name" value="ABC_2_transport"/>
</dbReference>
<feature type="transmembrane region" description="Helical" evidence="7">
    <location>
        <begin position="141"/>
        <end position="166"/>
    </location>
</feature>
<sequence>MSDPAMTNPATTGHTTTDPASSPTATSAAQRTGTAGTVQRAAPVRRRVLAQAAFEMRTVLRNGEQLVITLVLPVLLLVVLTRTAFVDLGTTDRIGLVAPGVLALAVMSTAFTSQAIATGFDRRNGVLRLLATTPLGRGGLLAGKVLGIVAVEVLQVVVLVGVAVGLGWRPEASGVPGALLAIVLGTAAFTALALLVAGTLRAEAVLAIANLLWVLLLAGGAVVFPAELLPRPLAALAPFLPSGALGEALRAALDGGALPLAPLVVLTAWTVLLGAATARWFRWA</sequence>
<evidence type="ECO:0000256" key="1">
    <source>
        <dbReference type="ARBA" id="ARBA00004141"/>
    </source>
</evidence>
<dbReference type="RefSeq" id="WP_425393975.1">
    <property type="nucleotide sequence ID" value="NZ_AXCW01000339.1"/>
</dbReference>
<protein>
    <submittedName>
        <fullName evidence="9">ABC transporter</fullName>
    </submittedName>
</protein>
<proteinExistence type="predicted"/>
<dbReference type="PANTHER" id="PTHR43229">
    <property type="entry name" value="NODULATION PROTEIN J"/>
    <property type="match status" value="1"/>
</dbReference>
<feature type="region of interest" description="Disordered" evidence="6">
    <location>
        <begin position="1"/>
        <end position="40"/>
    </location>
</feature>
<comment type="caution">
    <text evidence="9">The sequence shown here is derived from an EMBL/GenBank/DDBJ whole genome shotgun (WGS) entry which is preliminary data.</text>
</comment>
<dbReference type="GO" id="GO:0043190">
    <property type="term" value="C:ATP-binding cassette (ABC) transporter complex"/>
    <property type="evidence" value="ECO:0007669"/>
    <property type="project" value="InterPro"/>
</dbReference>
<dbReference type="Proteomes" id="UP000019753">
    <property type="component" value="Unassembled WGS sequence"/>
</dbReference>
<evidence type="ECO:0000256" key="7">
    <source>
        <dbReference type="SAM" id="Phobius"/>
    </source>
</evidence>
<feature type="domain" description="ABC-2 type transporter transmembrane" evidence="8">
    <location>
        <begin position="54"/>
        <end position="252"/>
    </location>
</feature>
<keyword evidence="10" id="KW-1185">Reference proteome</keyword>
<feature type="transmembrane region" description="Helical" evidence="7">
    <location>
        <begin position="178"/>
        <end position="197"/>
    </location>
</feature>
<evidence type="ECO:0000313" key="9">
    <source>
        <dbReference type="EMBL" id="EYR62076.1"/>
    </source>
</evidence>
<evidence type="ECO:0000256" key="4">
    <source>
        <dbReference type="ARBA" id="ARBA00023136"/>
    </source>
</evidence>
<keyword evidence="2 7" id="KW-0812">Transmembrane</keyword>
<dbReference type="InterPro" id="IPR013525">
    <property type="entry name" value="ABC2_TM"/>
</dbReference>
<keyword evidence="3 7" id="KW-1133">Transmembrane helix</keyword>
<feature type="transmembrane region" description="Helical" evidence="7">
    <location>
        <begin position="260"/>
        <end position="281"/>
    </location>
</feature>
<dbReference type="EMBL" id="AXCW01000339">
    <property type="protein sequence ID" value="EYR62076.1"/>
    <property type="molecule type" value="Genomic_DNA"/>
</dbReference>
<gene>
    <name evidence="9" type="ORF">N866_12090</name>
</gene>
<organism evidence="9 10">
    <name type="scientific">Actinotalea ferrariae CF5-4</name>
    <dbReference type="NCBI Taxonomy" id="948458"/>
    <lineage>
        <taxon>Bacteria</taxon>
        <taxon>Bacillati</taxon>
        <taxon>Actinomycetota</taxon>
        <taxon>Actinomycetes</taxon>
        <taxon>Micrococcales</taxon>
        <taxon>Cellulomonadaceae</taxon>
        <taxon>Actinotalea</taxon>
    </lineage>
</organism>
<evidence type="ECO:0000313" key="10">
    <source>
        <dbReference type="Proteomes" id="UP000019753"/>
    </source>
</evidence>
<dbReference type="PANTHER" id="PTHR43229:SF2">
    <property type="entry name" value="NODULATION PROTEIN J"/>
    <property type="match status" value="1"/>
</dbReference>
<evidence type="ECO:0000256" key="3">
    <source>
        <dbReference type="ARBA" id="ARBA00022989"/>
    </source>
</evidence>
<feature type="transmembrane region" description="Helical" evidence="7">
    <location>
        <begin position="66"/>
        <end position="85"/>
    </location>
</feature>
<accession>A0A021VLM3</accession>